<dbReference type="InterPro" id="IPR000014">
    <property type="entry name" value="PAS"/>
</dbReference>
<comment type="similarity">
    <text evidence="2">Belongs to the methyl-accepting chemotaxis (MCP) protein family.</text>
</comment>
<feature type="domain" description="HAMP" evidence="7">
    <location>
        <begin position="455"/>
        <end position="501"/>
    </location>
</feature>
<dbReference type="InterPro" id="IPR051310">
    <property type="entry name" value="MCP_chemotaxis"/>
</dbReference>
<keyword evidence="5" id="KW-0472">Membrane</keyword>
<evidence type="ECO:0000256" key="1">
    <source>
        <dbReference type="ARBA" id="ARBA00022481"/>
    </source>
</evidence>
<reference evidence="8 9" key="1">
    <citation type="submission" date="2024-09" db="EMBL/GenBank/DDBJ databases">
        <authorList>
            <person name="Sun Q."/>
            <person name="Mori K."/>
        </authorList>
    </citation>
    <scope>NUCLEOTIDE SEQUENCE [LARGE SCALE GENOMIC DNA]</scope>
    <source>
        <strain evidence="8 9">ATCC 51285</strain>
    </source>
</reference>
<dbReference type="InterPro" id="IPR003660">
    <property type="entry name" value="HAMP_dom"/>
</dbReference>
<evidence type="ECO:0000259" key="6">
    <source>
        <dbReference type="PROSITE" id="PS50111"/>
    </source>
</evidence>
<dbReference type="Gene3D" id="1.10.287.950">
    <property type="entry name" value="Methyl-accepting chemotaxis protein"/>
    <property type="match status" value="1"/>
</dbReference>
<dbReference type="Gene3D" id="3.30.450.20">
    <property type="entry name" value="PAS domain"/>
    <property type="match status" value="1"/>
</dbReference>
<dbReference type="SMART" id="SM00283">
    <property type="entry name" value="MA"/>
    <property type="match status" value="1"/>
</dbReference>
<dbReference type="SMART" id="SM00304">
    <property type="entry name" value="HAMP"/>
    <property type="match status" value="3"/>
</dbReference>
<dbReference type="Pfam" id="PF18947">
    <property type="entry name" value="HAMP_2"/>
    <property type="match status" value="1"/>
</dbReference>
<dbReference type="RefSeq" id="WP_081414395.1">
    <property type="nucleotide sequence ID" value="NZ_JBHLZN010000005.1"/>
</dbReference>
<accession>A0ABV5ZE73</accession>
<dbReference type="InterPro" id="IPR004089">
    <property type="entry name" value="MCPsignal_dom"/>
</dbReference>
<dbReference type="PANTHER" id="PTHR43531">
    <property type="entry name" value="PROTEIN ICFG"/>
    <property type="match status" value="1"/>
</dbReference>
<keyword evidence="1" id="KW-0488">Methylation</keyword>
<proteinExistence type="inferred from homology"/>
<dbReference type="PANTHER" id="PTHR43531:SF14">
    <property type="entry name" value="METHYL-ACCEPTING CHEMOTAXIS PROTEIN I-RELATED"/>
    <property type="match status" value="1"/>
</dbReference>
<dbReference type="PROSITE" id="PS50111">
    <property type="entry name" value="CHEMOTAXIS_TRANSDUC_2"/>
    <property type="match status" value="1"/>
</dbReference>
<protein>
    <submittedName>
        <fullName evidence="8">Methyl-accepting chemotaxis protein</fullName>
    </submittedName>
</protein>
<dbReference type="Gene3D" id="6.10.340.10">
    <property type="match status" value="1"/>
</dbReference>
<dbReference type="EMBL" id="JBHLZN010000005">
    <property type="protein sequence ID" value="MFB9887567.1"/>
    <property type="molecule type" value="Genomic_DNA"/>
</dbReference>
<evidence type="ECO:0000256" key="4">
    <source>
        <dbReference type="SAM" id="MobiDB-lite"/>
    </source>
</evidence>
<sequence>MSGQSKSLRKRVLLILCSAWLIFLLVYIYGFMQSLERNQLRVALNDFEAKLIPLLSDLNRSELVASEFFDRYIRQSDRLKGSSDPGAKEALDDIFQKYQEAQIREHKDLQSIETLLATAEVAKGLKHSLDTLNENFQSIKNLSFLLEEERKDLIALVSSDQNLTSELSVANQHKDSLKEGIEGLVSGNRADFKQIRLDLTDADRNQAWLQMALVVILALASIFAVAWILTKVVRNLHQATRATEAFAQGNFSQQFDTSGDDESGQLLRSLAEFRDKQLLPLLDERNQALRIKQALDASTVNMMIADAENNIVHMNKSVIRMLKNAEADLKRDLPDFDSATLLGRNMDVFHKKPEHQRSLLAKLTKPYQAEIKVGGRTFRLTASPIISSEQVRIGTSVEWLDRTQEVLIEEQIGNLITQAARGDLSQRIDLEGKNGFVRNLAEGLNELVQIADEVVQDTLKVFSALAKGDLSARIEAEYQGAFGILKRDANQSCAQIAEVMQKIRDTISSLNQGANEIAQGSTDLSQRTEEQASSLEQTASSMEQMTSAVRQSRDNAEEANQLSSQARERAQQGGQVVSRAVVAMEEINHSSKRIADIITVIDEIAFQTNLLALNASVEAARAGEQGRGFAVVAGEVRNLAQRSAAAAKEIKGLIRDSVSKVDTGSQLVNESGQTLALIVEAVEEVGRMINAISQATREQANGIEQVNQAIAQMDQMTQQNAALVEESSAAAENLATQSRDLSKMVAFFRTGQESPMVSRAGGATAKVSLKPVAKQEIKHSQPVLESKPDEDWDEF</sequence>
<evidence type="ECO:0000256" key="5">
    <source>
        <dbReference type="SAM" id="Phobius"/>
    </source>
</evidence>
<name>A0ABV5ZE73_9GAMM</name>
<dbReference type="Pfam" id="PF00672">
    <property type="entry name" value="HAMP"/>
    <property type="match status" value="1"/>
</dbReference>
<dbReference type="Proteomes" id="UP001589628">
    <property type="component" value="Unassembled WGS sequence"/>
</dbReference>
<evidence type="ECO:0000259" key="7">
    <source>
        <dbReference type="PROSITE" id="PS50885"/>
    </source>
</evidence>
<dbReference type="CDD" id="cd11386">
    <property type="entry name" value="MCP_signal"/>
    <property type="match status" value="1"/>
</dbReference>
<dbReference type="Pfam" id="PF00015">
    <property type="entry name" value="MCPsignal"/>
    <property type="match status" value="1"/>
</dbReference>
<evidence type="ECO:0000313" key="8">
    <source>
        <dbReference type="EMBL" id="MFB9887567.1"/>
    </source>
</evidence>
<feature type="region of interest" description="Disordered" evidence="4">
    <location>
        <begin position="772"/>
        <end position="795"/>
    </location>
</feature>
<feature type="domain" description="HAMP" evidence="7">
    <location>
        <begin position="230"/>
        <end position="276"/>
    </location>
</feature>
<feature type="region of interest" description="Disordered" evidence="4">
    <location>
        <begin position="533"/>
        <end position="571"/>
    </location>
</feature>
<evidence type="ECO:0000256" key="3">
    <source>
        <dbReference type="PROSITE-ProRule" id="PRU00284"/>
    </source>
</evidence>
<gene>
    <name evidence="8" type="ORF">ACFFLH_14190</name>
</gene>
<dbReference type="CDD" id="cd06225">
    <property type="entry name" value="HAMP"/>
    <property type="match status" value="1"/>
</dbReference>
<keyword evidence="9" id="KW-1185">Reference proteome</keyword>
<comment type="caution">
    <text evidence="8">The sequence shown here is derived from an EMBL/GenBank/DDBJ whole genome shotgun (WGS) entry which is preliminary data.</text>
</comment>
<feature type="domain" description="Methyl-accepting transducer" evidence="6">
    <location>
        <begin position="506"/>
        <end position="735"/>
    </location>
</feature>
<evidence type="ECO:0000256" key="2">
    <source>
        <dbReference type="ARBA" id="ARBA00029447"/>
    </source>
</evidence>
<keyword evidence="5" id="KW-1133">Transmembrane helix</keyword>
<keyword evidence="5" id="KW-0812">Transmembrane</keyword>
<dbReference type="SUPFAM" id="SSF58104">
    <property type="entry name" value="Methyl-accepting chemotaxis protein (MCP) signaling domain"/>
    <property type="match status" value="1"/>
</dbReference>
<dbReference type="PROSITE" id="PS50885">
    <property type="entry name" value="HAMP"/>
    <property type="match status" value="2"/>
</dbReference>
<feature type="transmembrane region" description="Helical" evidence="5">
    <location>
        <begin position="12"/>
        <end position="32"/>
    </location>
</feature>
<feature type="transmembrane region" description="Helical" evidence="5">
    <location>
        <begin position="207"/>
        <end position="229"/>
    </location>
</feature>
<feature type="compositionally biased region" description="Polar residues" evidence="4">
    <location>
        <begin position="533"/>
        <end position="550"/>
    </location>
</feature>
<evidence type="ECO:0000313" key="9">
    <source>
        <dbReference type="Proteomes" id="UP001589628"/>
    </source>
</evidence>
<organism evidence="8 9">
    <name type="scientific">Balneatrix alpica</name>
    <dbReference type="NCBI Taxonomy" id="75684"/>
    <lineage>
        <taxon>Bacteria</taxon>
        <taxon>Pseudomonadati</taxon>
        <taxon>Pseudomonadota</taxon>
        <taxon>Gammaproteobacteria</taxon>
        <taxon>Oceanospirillales</taxon>
        <taxon>Balneatrichaceae</taxon>
        <taxon>Balneatrix</taxon>
    </lineage>
</organism>
<dbReference type="SUPFAM" id="SSF158472">
    <property type="entry name" value="HAMP domain-like"/>
    <property type="match status" value="1"/>
</dbReference>
<keyword evidence="3" id="KW-0807">Transducer</keyword>
<dbReference type="Pfam" id="PF13188">
    <property type="entry name" value="PAS_8"/>
    <property type="match status" value="1"/>
</dbReference>